<evidence type="ECO:0000313" key="1">
    <source>
        <dbReference type="EMBL" id="RHA43871.1"/>
    </source>
</evidence>
<comment type="caution">
    <text evidence="1">The sequence shown here is derived from an EMBL/GenBank/DDBJ whole genome shotgun (WGS) entry which is preliminary data.</text>
</comment>
<organism evidence="1 2">
    <name type="scientific">Cellulomonas rhizosphaerae</name>
    <dbReference type="NCBI Taxonomy" id="2293719"/>
    <lineage>
        <taxon>Bacteria</taxon>
        <taxon>Bacillati</taxon>
        <taxon>Actinomycetota</taxon>
        <taxon>Actinomycetes</taxon>
        <taxon>Micrococcales</taxon>
        <taxon>Cellulomonadaceae</taxon>
        <taxon>Cellulomonas</taxon>
    </lineage>
</organism>
<reference evidence="1 2" key="1">
    <citation type="submission" date="2018-08" db="EMBL/GenBank/DDBJ databases">
        <title>Cellulomonas rhizosphaerae sp. nov., a novel actinomycete isolated from soil.</title>
        <authorList>
            <person name="Tian Y."/>
        </authorList>
    </citation>
    <scope>NUCLEOTIDE SEQUENCE [LARGE SCALE GENOMIC DNA]</scope>
    <source>
        <strain evidence="1 2">NEAU-TCZ24</strain>
    </source>
</reference>
<keyword evidence="2" id="KW-1185">Reference proteome</keyword>
<dbReference type="OrthoDB" id="3819922at2"/>
<dbReference type="PANTHER" id="PTHR37807">
    <property type="entry name" value="OS07G0160300 PROTEIN"/>
    <property type="match status" value="1"/>
</dbReference>
<gene>
    <name evidence="1" type="ORF">D1825_04160</name>
</gene>
<protein>
    <submittedName>
        <fullName evidence="1">AAA family ATPase</fullName>
    </submittedName>
</protein>
<dbReference type="EMBL" id="QWKP01000135">
    <property type="protein sequence ID" value="RHA43871.1"/>
    <property type="molecule type" value="Genomic_DNA"/>
</dbReference>
<dbReference type="SUPFAM" id="SSF52540">
    <property type="entry name" value="P-loop containing nucleoside triphosphate hydrolases"/>
    <property type="match status" value="1"/>
</dbReference>
<dbReference type="Pfam" id="PF13671">
    <property type="entry name" value="AAA_33"/>
    <property type="match status" value="1"/>
</dbReference>
<dbReference type="InterPro" id="IPR027417">
    <property type="entry name" value="P-loop_NTPase"/>
</dbReference>
<accession>A0A413RPN3</accession>
<evidence type="ECO:0000313" key="2">
    <source>
        <dbReference type="Proteomes" id="UP000283374"/>
    </source>
</evidence>
<sequence>MLVVLGGLPGTGKTTLARALARELGAAHVRIDTIEQALLRSSLGLDRPAEAGYAIGMAVAADSLAAGSSVVADAVNAVDEARAGWCSVASRVVEVWLTCSDADEHRRRVESRVGDIPGHRQPTWADVVAVDVDPWPSATVVDTAGRPPAAVLADVLDVCR</sequence>
<proteinExistence type="predicted"/>
<dbReference type="Gene3D" id="3.40.50.300">
    <property type="entry name" value="P-loop containing nucleotide triphosphate hydrolases"/>
    <property type="match status" value="1"/>
</dbReference>
<dbReference type="Proteomes" id="UP000283374">
    <property type="component" value="Unassembled WGS sequence"/>
</dbReference>
<dbReference type="AlphaFoldDB" id="A0A413RPN3"/>
<dbReference type="PANTHER" id="PTHR37807:SF3">
    <property type="entry name" value="OS07G0160300 PROTEIN"/>
    <property type="match status" value="1"/>
</dbReference>
<name>A0A413RPN3_9CELL</name>